<evidence type="ECO:0000313" key="19">
    <source>
        <dbReference type="EMBL" id="KAB0354336.1"/>
    </source>
</evidence>
<keyword evidence="6" id="KW-1017">Isopeptide bond</keyword>
<evidence type="ECO:0000256" key="3">
    <source>
        <dbReference type="ARBA" id="ARBA00008755"/>
    </source>
</evidence>
<dbReference type="GO" id="GO:0031901">
    <property type="term" value="C:early endosome membrane"/>
    <property type="evidence" value="ECO:0007669"/>
    <property type="project" value="UniProtKB-SubCell"/>
</dbReference>
<evidence type="ECO:0000259" key="18">
    <source>
        <dbReference type="PROSITE" id="PS50178"/>
    </source>
</evidence>
<accession>A0A5N3VY89</accession>
<reference evidence="19 20" key="1">
    <citation type="submission" date="2019-06" db="EMBL/GenBank/DDBJ databases">
        <title>Discovery of a novel chromosome fission-fusion reversal in muntjac.</title>
        <authorList>
            <person name="Mudd A.B."/>
            <person name="Bredeson J.V."/>
            <person name="Baum R."/>
            <person name="Hockemeyer D."/>
            <person name="Rokhsar D.S."/>
        </authorList>
    </citation>
    <scope>NUCLEOTIDE SEQUENCE [LARGE SCALE GENOMIC DNA]</scope>
    <source>
        <strain evidence="19">UCam_UCB_Mr</strain>
        <tissue evidence="19">Fibroblast cell line</tissue>
    </source>
</reference>
<feature type="compositionally biased region" description="Low complexity" evidence="17">
    <location>
        <begin position="335"/>
        <end position="362"/>
    </location>
</feature>
<comment type="caution">
    <text evidence="19">The sequence shown here is derived from an EMBL/GenBank/DDBJ whole genome shotgun (WGS) entry which is preliminary data.</text>
</comment>
<dbReference type="GO" id="GO:0008270">
    <property type="term" value="F:zinc ion binding"/>
    <property type="evidence" value="ECO:0007669"/>
    <property type="project" value="UniProtKB-KW"/>
</dbReference>
<evidence type="ECO:0000256" key="16">
    <source>
        <dbReference type="PROSITE-ProRule" id="PRU00091"/>
    </source>
</evidence>
<name>A0A5N3VY89_MUNRE</name>
<keyword evidence="11" id="KW-0832">Ubl conjugation</keyword>
<evidence type="ECO:0000256" key="6">
    <source>
        <dbReference type="ARBA" id="ARBA00022499"/>
    </source>
</evidence>
<feature type="non-terminal residue" evidence="19">
    <location>
        <position position="1"/>
    </location>
</feature>
<dbReference type="Pfam" id="PF01363">
    <property type="entry name" value="FYVE"/>
    <property type="match status" value="1"/>
</dbReference>
<evidence type="ECO:0000256" key="8">
    <source>
        <dbReference type="ARBA" id="ARBA00022753"/>
    </source>
</evidence>
<protein>
    <recommendedName>
        <fullName evidence="4">Lateral signaling target protein 2 homolog</fullName>
    </recommendedName>
    <alternativeName>
        <fullName evidence="15">Zinc finger FYVE domain-containing protein 28</fullName>
    </alternativeName>
</protein>
<keyword evidence="10" id="KW-0862">Zinc</keyword>
<dbReference type="InterPro" id="IPR051118">
    <property type="entry name" value="LST-2"/>
</dbReference>
<feature type="compositionally biased region" description="Gly residues" evidence="17">
    <location>
        <begin position="390"/>
        <end position="399"/>
    </location>
</feature>
<evidence type="ECO:0000256" key="9">
    <source>
        <dbReference type="ARBA" id="ARBA00022771"/>
    </source>
</evidence>
<dbReference type="Proteomes" id="UP000326062">
    <property type="component" value="Chromosome 21"/>
</dbReference>
<sequence>RSDPQLLAQFYHADEELSQVAAELDSLDGRKDPQRCTLLVSQFRSCQDNVLNIINQIMDACIPQDRAPRDFCVKFPEEIRHDNLAGQLWFGAECLAAGSIIMNRELESMAMRPLAKELTRSLEDVRGALRDQALRDLNTYTEKMREALRHFDVLFAEFELSYVSAMVPVKSPREYYVQQEVIVLFCETVERALDFGYLTQDMIDDYEPALMFTIPRLAIVCGLVVYADGPLNLDRKVEDMSELFRPFHTLLRKIRDLLQTLTEEELHTLERNLCISQDVELPVRADVPAPPALAPAEPRRADAELACSVQNDDQELEQLSRLVHSAGDAMASLLSPPSAGPSPAHRPGAAASPRGRASPGRAQLAPAGDEEEGRVFFMEDVDGAPEAPGGRPGSAGGGVDPREAGQGREAGGGSPASAKREDSSNNSSVEGAALRAAAPTSCGCLDARPRLDGWEAGAEHAETAERIAHRTGGVRLSATVIFNPKSPASLDSALAHPGVPGSGVPAAAEGTAGGPHRLGATATNCLLNSCVCCAGCAGAGEDAAAQSLRGKCGSGGVIRSAKVGAKGPAAGPLEALPAGAPDPAPSEDAPGRPEPEAPASDKCLAHSSGPPGDAADRLCGGVDGSRQQAEAPEEQPPPPAGVADQLQTNYASDLRSILKTLFQVMATKPETDDKEKLKKVTQTLRSAALEDCALCQETLSSSELAAKTRDGDLEDPPEWVPDEACGFCTACKAPFTVIRRKHHCRSCGKIFCSRCSSHSAPLPRYGQVKPVRVCTHCYMFHVTPFYSDKAGI</sequence>
<dbReference type="AlphaFoldDB" id="A0A5N3VY89"/>
<evidence type="ECO:0000256" key="17">
    <source>
        <dbReference type="SAM" id="MobiDB-lite"/>
    </source>
</evidence>
<comment type="subunit">
    <text evidence="14">Interacts with TRIM3.</text>
</comment>
<dbReference type="PANTHER" id="PTHR46465:SF3">
    <property type="entry name" value="LATERAL SIGNALING TARGET PROTEIN 2 HOMOLOG"/>
    <property type="match status" value="1"/>
</dbReference>
<comment type="similarity">
    <text evidence="3">Belongs to the lst-2 family.</text>
</comment>
<organism evidence="19 20">
    <name type="scientific">Muntiacus reevesi</name>
    <name type="common">Reeves' muntjac</name>
    <name type="synonym">Cervus reevesi</name>
    <dbReference type="NCBI Taxonomy" id="9886"/>
    <lineage>
        <taxon>Eukaryota</taxon>
        <taxon>Metazoa</taxon>
        <taxon>Chordata</taxon>
        <taxon>Craniata</taxon>
        <taxon>Vertebrata</taxon>
        <taxon>Euteleostomi</taxon>
        <taxon>Mammalia</taxon>
        <taxon>Eutheria</taxon>
        <taxon>Laurasiatheria</taxon>
        <taxon>Artiodactyla</taxon>
        <taxon>Ruminantia</taxon>
        <taxon>Pecora</taxon>
        <taxon>Cervidae</taxon>
        <taxon>Muntiacinae</taxon>
        <taxon>Muntiacus</taxon>
    </lineage>
</organism>
<evidence type="ECO:0000256" key="10">
    <source>
        <dbReference type="ARBA" id="ARBA00022833"/>
    </source>
</evidence>
<feature type="domain" description="FYVE-type" evidence="18">
    <location>
        <begin position="722"/>
        <end position="778"/>
    </location>
</feature>
<proteinExistence type="inferred from homology"/>
<evidence type="ECO:0000313" key="20">
    <source>
        <dbReference type="Proteomes" id="UP000326062"/>
    </source>
</evidence>
<dbReference type="InterPro" id="IPR043269">
    <property type="entry name" value="FYVE_LST2"/>
</dbReference>
<evidence type="ECO:0000256" key="2">
    <source>
        <dbReference type="ARBA" id="ARBA00004514"/>
    </source>
</evidence>
<dbReference type="PROSITE" id="PS50178">
    <property type="entry name" value="ZF_FYVE"/>
    <property type="match status" value="1"/>
</dbReference>
<feature type="region of interest" description="Disordered" evidence="17">
    <location>
        <begin position="331"/>
        <end position="431"/>
    </location>
</feature>
<feature type="region of interest" description="Disordered" evidence="17">
    <location>
        <begin position="568"/>
        <end position="644"/>
    </location>
</feature>
<dbReference type="InterPro" id="IPR017455">
    <property type="entry name" value="Znf_FYVE-rel"/>
</dbReference>
<dbReference type="PANTHER" id="PTHR46465">
    <property type="entry name" value="LATERAL SIGNALING TARGET PROTEIN 2 HOMOLOG"/>
    <property type="match status" value="1"/>
</dbReference>
<evidence type="ECO:0000256" key="15">
    <source>
        <dbReference type="ARBA" id="ARBA00083237"/>
    </source>
</evidence>
<keyword evidence="9 16" id="KW-0863">Zinc-finger</keyword>
<dbReference type="Gene3D" id="3.30.40.10">
    <property type="entry name" value="Zinc/RING finger domain, C3HC4 (zinc finger)"/>
    <property type="match status" value="1"/>
</dbReference>
<evidence type="ECO:0000256" key="14">
    <source>
        <dbReference type="ARBA" id="ARBA00064374"/>
    </source>
</evidence>
<dbReference type="InterPro" id="IPR011011">
    <property type="entry name" value="Znf_FYVE_PHD"/>
</dbReference>
<dbReference type="FunFam" id="3.30.40.10:FF:000092">
    <property type="entry name" value="Lateral signaling target protein 2 homolog"/>
    <property type="match status" value="1"/>
</dbReference>
<evidence type="ECO:0000256" key="13">
    <source>
        <dbReference type="ARBA" id="ARBA00059106"/>
    </source>
</evidence>
<dbReference type="SUPFAM" id="SSF57903">
    <property type="entry name" value="FYVE/PHD zinc finger"/>
    <property type="match status" value="1"/>
</dbReference>
<dbReference type="SMART" id="SM00064">
    <property type="entry name" value="FYVE"/>
    <property type="match status" value="1"/>
</dbReference>
<keyword evidence="7" id="KW-0479">Metal-binding</keyword>
<dbReference type="EMBL" id="VCEB01000023">
    <property type="protein sequence ID" value="KAB0354336.1"/>
    <property type="molecule type" value="Genomic_DNA"/>
</dbReference>
<evidence type="ECO:0000256" key="5">
    <source>
        <dbReference type="ARBA" id="ARBA00022490"/>
    </source>
</evidence>
<dbReference type="InterPro" id="IPR000306">
    <property type="entry name" value="Znf_FYVE"/>
</dbReference>
<evidence type="ECO:0000256" key="11">
    <source>
        <dbReference type="ARBA" id="ARBA00022843"/>
    </source>
</evidence>
<evidence type="ECO:0000256" key="7">
    <source>
        <dbReference type="ARBA" id="ARBA00022723"/>
    </source>
</evidence>
<gene>
    <name evidence="19" type="ORF">FD755_022874</name>
</gene>
<comment type="subcellular location">
    <subcellularLocation>
        <location evidence="2">Cytoplasm</location>
        <location evidence="2">Cytosol</location>
    </subcellularLocation>
    <subcellularLocation>
        <location evidence="1">Early endosome membrane</location>
    </subcellularLocation>
</comment>
<feature type="compositionally biased region" description="Low complexity" evidence="17">
    <location>
        <begin position="568"/>
        <end position="581"/>
    </location>
</feature>
<evidence type="ECO:0000256" key="1">
    <source>
        <dbReference type="ARBA" id="ARBA00004146"/>
    </source>
</evidence>
<keyword evidence="5" id="KW-0963">Cytoplasm</keyword>
<dbReference type="CDD" id="cd15731">
    <property type="entry name" value="FYVE_LST2"/>
    <property type="match status" value="1"/>
</dbReference>
<dbReference type="InterPro" id="IPR013083">
    <property type="entry name" value="Znf_RING/FYVE/PHD"/>
</dbReference>
<keyword evidence="20" id="KW-1185">Reference proteome</keyword>
<dbReference type="GO" id="GO:0005829">
    <property type="term" value="C:cytosol"/>
    <property type="evidence" value="ECO:0007669"/>
    <property type="project" value="UniProtKB-SubCell"/>
</dbReference>
<keyword evidence="12" id="KW-0472">Membrane</keyword>
<comment type="function">
    <text evidence="13">Negative regulator of epidermal growth factor receptor (EGFR) signaling. Acts by promoting EGFR degradation in endosomes when not monoubiquitinated.</text>
</comment>
<keyword evidence="8" id="KW-0967">Endosome</keyword>
<evidence type="ECO:0000256" key="12">
    <source>
        <dbReference type="ARBA" id="ARBA00023136"/>
    </source>
</evidence>
<evidence type="ECO:0000256" key="4">
    <source>
        <dbReference type="ARBA" id="ARBA00019870"/>
    </source>
</evidence>